<evidence type="ECO:0000256" key="3">
    <source>
        <dbReference type="ARBA" id="ARBA00023082"/>
    </source>
</evidence>
<accession>A0A0T6LQJ6</accession>
<keyword evidence="3" id="KW-0731">Sigma factor</keyword>
<dbReference type="GO" id="GO:0016987">
    <property type="term" value="F:sigma factor activity"/>
    <property type="evidence" value="ECO:0007669"/>
    <property type="project" value="UniProtKB-KW"/>
</dbReference>
<keyword evidence="5" id="KW-0804">Transcription</keyword>
<name>A0A0T6LQJ6_WENVI</name>
<dbReference type="Gene3D" id="1.10.10.10">
    <property type="entry name" value="Winged helix-like DNA-binding domain superfamily/Winged helix DNA-binding domain"/>
    <property type="match status" value="1"/>
</dbReference>
<dbReference type="InterPro" id="IPR014325">
    <property type="entry name" value="RNA_pol_sigma-E_actinobac"/>
</dbReference>
<dbReference type="InterPro" id="IPR039425">
    <property type="entry name" value="RNA_pol_sigma-70-like"/>
</dbReference>
<evidence type="ECO:0000313" key="9">
    <source>
        <dbReference type="Proteomes" id="UP000050867"/>
    </source>
</evidence>
<comment type="similarity">
    <text evidence="1">Belongs to the sigma-70 factor family. ECF subfamily.</text>
</comment>
<dbReference type="Gene3D" id="1.10.1740.10">
    <property type="match status" value="1"/>
</dbReference>
<dbReference type="InterPro" id="IPR013325">
    <property type="entry name" value="RNA_pol_sigma_r2"/>
</dbReference>
<dbReference type="NCBIfam" id="TIGR02983">
    <property type="entry name" value="SigE-fam_strep"/>
    <property type="match status" value="1"/>
</dbReference>
<dbReference type="GO" id="GO:0006352">
    <property type="term" value="P:DNA-templated transcription initiation"/>
    <property type="evidence" value="ECO:0007669"/>
    <property type="project" value="InterPro"/>
</dbReference>
<dbReference type="Pfam" id="PF08281">
    <property type="entry name" value="Sigma70_r4_2"/>
    <property type="match status" value="1"/>
</dbReference>
<dbReference type="eggNOG" id="COG1595">
    <property type="taxonomic scope" value="Bacteria"/>
</dbReference>
<dbReference type="GO" id="GO:0003677">
    <property type="term" value="F:DNA binding"/>
    <property type="evidence" value="ECO:0007669"/>
    <property type="project" value="UniProtKB-KW"/>
</dbReference>
<dbReference type="PANTHER" id="PTHR43133:SF50">
    <property type="entry name" value="ECF RNA POLYMERASE SIGMA FACTOR SIGM"/>
    <property type="match status" value="1"/>
</dbReference>
<evidence type="ECO:0000313" key="8">
    <source>
        <dbReference type="EMBL" id="KRV48146.1"/>
    </source>
</evidence>
<proteinExistence type="inferred from homology"/>
<gene>
    <name evidence="8" type="ORF">AQ490_26130</name>
</gene>
<evidence type="ECO:0000256" key="2">
    <source>
        <dbReference type="ARBA" id="ARBA00023015"/>
    </source>
</evidence>
<dbReference type="InterPro" id="IPR013249">
    <property type="entry name" value="RNA_pol_sigma70_r4_t2"/>
</dbReference>
<dbReference type="InterPro" id="IPR014284">
    <property type="entry name" value="RNA_pol_sigma-70_dom"/>
</dbReference>
<dbReference type="InterPro" id="IPR013324">
    <property type="entry name" value="RNA_pol_sigma_r3/r4-like"/>
</dbReference>
<dbReference type="SUPFAM" id="SSF88659">
    <property type="entry name" value="Sigma3 and sigma4 domains of RNA polymerase sigma factors"/>
    <property type="match status" value="1"/>
</dbReference>
<dbReference type="RefSeq" id="WP_018384918.1">
    <property type="nucleotide sequence ID" value="NZ_LLZU01000028.1"/>
</dbReference>
<dbReference type="OrthoDB" id="3785047at2"/>
<feature type="domain" description="RNA polymerase sigma-70 region 2" evidence="6">
    <location>
        <begin position="18"/>
        <end position="77"/>
    </location>
</feature>
<evidence type="ECO:0000259" key="7">
    <source>
        <dbReference type="Pfam" id="PF08281"/>
    </source>
</evidence>
<dbReference type="InterPro" id="IPR007627">
    <property type="entry name" value="RNA_pol_sigma70_r2"/>
</dbReference>
<protein>
    <submittedName>
        <fullName evidence="8">RNA polymerase subunit sigma-24</fullName>
    </submittedName>
</protein>
<evidence type="ECO:0000256" key="4">
    <source>
        <dbReference type="ARBA" id="ARBA00023125"/>
    </source>
</evidence>
<dbReference type="STRING" id="76728.AQ490_26130"/>
<reference evidence="8 9" key="1">
    <citation type="submission" date="2015-10" db="EMBL/GenBank/DDBJ databases">
        <title>Draft genome sequence of pyrrolomycin-producing Streptomyces vitaminophilus.</title>
        <authorList>
            <person name="Graham D.E."/>
            <person name="Mahan K.M."/>
            <person name="Klingeman D.M."/>
            <person name="Hettich R.L."/>
            <person name="Parry R.J."/>
        </authorList>
    </citation>
    <scope>NUCLEOTIDE SEQUENCE [LARGE SCALE GENOMIC DNA]</scope>
    <source>
        <strain evidence="8 9">ATCC 31673</strain>
    </source>
</reference>
<evidence type="ECO:0000256" key="1">
    <source>
        <dbReference type="ARBA" id="ARBA00010641"/>
    </source>
</evidence>
<dbReference type="InterPro" id="IPR036388">
    <property type="entry name" value="WH-like_DNA-bd_sf"/>
</dbReference>
<dbReference type="SUPFAM" id="SSF88946">
    <property type="entry name" value="Sigma2 domain of RNA polymerase sigma factors"/>
    <property type="match status" value="1"/>
</dbReference>
<organism evidence="8 9">
    <name type="scientific">Wenjunlia vitaminophila</name>
    <name type="common">Streptomyces vitaminophilus</name>
    <dbReference type="NCBI Taxonomy" id="76728"/>
    <lineage>
        <taxon>Bacteria</taxon>
        <taxon>Bacillati</taxon>
        <taxon>Actinomycetota</taxon>
        <taxon>Actinomycetes</taxon>
        <taxon>Kitasatosporales</taxon>
        <taxon>Streptomycetaceae</taxon>
        <taxon>Wenjunlia</taxon>
    </lineage>
</organism>
<keyword evidence="4" id="KW-0238">DNA-binding</keyword>
<dbReference type="NCBIfam" id="TIGR02937">
    <property type="entry name" value="sigma70-ECF"/>
    <property type="match status" value="1"/>
</dbReference>
<dbReference type="CDD" id="cd06171">
    <property type="entry name" value="Sigma70_r4"/>
    <property type="match status" value="1"/>
</dbReference>
<feature type="domain" description="RNA polymerase sigma factor 70 region 4 type 2" evidence="7">
    <location>
        <begin position="100"/>
        <end position="152"/>
    </location>
</feature>
<evidence type="ECO:0000259" key="6">
    <source>
        <dbReference type="Pfam" id="PF04542"/>
    </source>
</evidence>
<dbReference type="PANTHER" id="PTHR43133">
    <property type="entry name" value="RNA POLYMERASE ECF-TYPE SIGMA FACTO"/>
    <property type="match status" value="1"/>
</dbReference>
<comment type="caution">
    <text evidence="8">The sequence shown here is derived from an EMBL/GenBank/DDBJ whole genome shotgun (WGS) entry which is preliminary data.</text>
</comment>
<evidence type="ECO:0000256" key="5">
    <source>
        <dbReference type="ARBA" id="ARBA00023163"/>
    </source>
</evidence>
<dbReference type="Proteomes" id="UP000050867">
    <property type="component" value="Unassembled WGS sequence"/>
</dbReference>
<dbReference type="Pfam" id="PF04542">
    <property type="entry name" value="Sigma70_r2"/>
    <property type="match status" value="1"/>
</dbReference>
<keyword evidence="2" id="KW-0805">Transcription regulation</keyword>
<dbReference type="EMBL" id="LLZU01000028">
    <property type="protein sequence ID" value="KRV48146.1"/>
    <property type="molecule type" value="Genomic_DNA"/>
</dbReference>
<sequence length="166" mass="18750">MAKDDEDFMEFATARGGPLFRTAWLLCGDWHLAEDLVQTALGKLYRSWRRARRADNLDAYARTVLVRTHISYGRRRSNGERPYAALPDQVAEQGDQALRVALLQGLAELPVKDRTVLVLRYWEDLSVEETAQQMGVSAGAVRTRSQRALHKLRTVLGDEARALAMP</sequence>
<dbReference type="AlphaFoldDB" id="A0A0T6LQJ6"/>
<keyword evidence="9" id="KW-1185">Reference proteome</keyword>